<evidence type="ECO:0000313" key="11">
    <source>
        <dbReference type="Proteomes" id="UP000561178"/>
    </source>
</evidence>
<dbReference type="Pfam" id="PF08368">
    <property type="entry name" value="FAST_2"/>
    <property type="match status" value="1"/>
</dbReference>
<dbReference type="Pfam" id="PF06743">
    <property type="entry name" value="FAST_1"/>
    <property type="match status" value="1"/>
</dbReference>
<feature type="region of interest" description="Disordered" evidence="7">
    <location>
        <begin position="403"/>
        <end position="430"/>
    </location>
</feature>
<dbReference type="GO" id="GO:0005759">
    <property type="term" value="C:mitochondrial matrix"/>
    <property type="evidence" value="ECO:0007669"/>
    <property type="project" value="UniProtKB-SubCell"/>
</dbReference>
<dbReference type="Proteomes" id="UP000561178">
    <property type="component" value="Unassembled WGS sequence"/>
</dbReference>
<comment type="subcellular location">
    <subcellularLocation>
        <location evidence="1">Mitochondrion matrix</location>
    </subcellularLocation>
</comment>
<reference evidence="10 11" key="1">
    <citation type="submission" date="2019-09" db="EMBL/GenBank/DDBJ databases">
        <title>Bird 10,000 Genomes (B10K) Project - Family phase.</title>
        <authorList>
            <person name="Zhang G."/>
        </authorList>
    </citation>
    <scope>NUCLEOTIDE SEQUENCE [LARGE SCALE GENOMIC DNA]</scope>
    <source>
        <strain evidence="10">B10K-DU-001-49</strain>
        <tissue evidence="10">Muscle</tissue>
    </source>
</reference>
<keyword evidence="11" id="KW-1185">Reference proteome</keyword>
<dbReference type="AlphaFoldDB" id="A0A7K9VZW9"/>
<evidence type="ECO:0000259" key="9">
    <source>
        <dbReference type="Pfam" id="PF08368"/>
    </source>
</evidence>
<evidence type="ECO:0000256" key="2">
    <source>
        <dbReference type="ARBA" id="ARBA00022946"/>
    </source>
</evidence>
<evidence type="ECO:0000256" key="7">
    <source>
        <dbReference type="SAM" id="MobiDB-lite"/>
    </source>
</evidence>
<dbReference type="InterPro" id="IPR013579">
    <property type="entry name" value="FAST_2"/>
</dbReference>
<evidence type="ECO:0000259" key="8">
    <source>
        <dbReference type="Pfam" id="PF06743"/>
    </source>
</evidence>
<feature type="non-terminal residue" evidence="10">
    <location>
        <position position="1"/>
    </location>
</feature>
<feature type="domain" description="FAST kinase-like protein subdomain 2" evidence="9">
    <location>
        <begin position="382"/>
        <end position="466"/>
    </location>
</feature>
<sequence>AEQQQLRELIQGASDPQELLQVSRGPALSSNLAALAIARLARLTCEQRLDTEGIRQDPRFQRLLSTVDAQISQVWNLPLLQLLRSLPALGLPRGGHQARSVEQEVLWRLRRLPLRQLVLLAEHLAGQGHDGLLLPEVLRKLELRWTELDGTRTVVTLMAKVGHLSPALMERLEDKALELAEQFDPDELRRVALALAQQQRRCVPLLRALSYHLLQKPAELPLPVLTDLLYAYSKLSFQQPQVLHRLSMELQPHVGTLSPAQVSRCARSFASLRWLSRPLAEAFAQYSLDNTEKLSITQLCGILVSFARLNFQPSSSEEFFSMVYERLQGQEQQLDTHLLTDVVWSLCVLQQAQPPHLRQVLSPEFQARLRGDTSPRAQSSWLKLLHINATARLEAPGYQGPFLSPEALRGDGDKDREKATPLQRGLREALPGALGGPDLVRHDVSTVYGWDIDAEVVLDSDNKPLPLRDFTAPHLPHSEGTKPLPSGARRVAVLRWEFPQFSSRGRELLGRGSMARRHLRAAGFLLVEVSAAGSAGIPGRGVLG</sequence>
<dbReference type="GO" id="GO:0044528">
    <property type="term" value="P:regulation of mitochondrial mRNA stability"/>
    <property type="evidence" value="ECO:0007669"/>
    <property type="project" value="InterPro"/>
</dbReference>
<evidence type="ECO:0000313" key="10">
    <source>
        <dbReference type="EMBL" id="NXI78036.1"/>
    </source>
</evidence>
<evidence type="ECO:0000256" key="5">
    <source>
        <dbReference type="ARBA" id="ARBA00042265"/>
    </source>
</evidence>
<organism evidence="10 11">
    <name type="scientific">Rhipidura dahli</name>
    <dbReference type="NCBI Taxonomy" id="667186"/>
    <lineage>
        <taxon>Eukaryota</taxon>
        <taxon>Metazoa</taxon>
        <taxon>Chordata</taxon>
        <taxon>Craniata</taxon>
        <taxon>Vertebrata</taxon>
        <taxon>Euteleostomi</taxon>
        <taxon>Archelosauria</taxon>
        <taxon>Archosauria</taxon>
        <taxon>Dinosauria</taxon>
        <taxon>Saurischia</taxon>
        <taxon>Theropoda</taxon>
        <taxon>Coelurosauria</taxon>
        <taxon>Aves</taxon>
        <taxon>Neognathae</taxon>
        <taxon>Neoaves</taxon>
        <taxon>Telluraves</taxon>
        <taxon>Australaves</taxon>
        <taxon>Passeriformes</taxon>
        <taxon>Rhipiduridae</taxon>
        <taxon>Rhipidura</taxon>
    </lineage>
</organism>
<dbReference type="EMBL" id="VXAC01001690">
    <property type="protein sequence ID" value="NXI78036.1"/>
    <property type="molecule type" value="Genomic_DNA"/>
</dbReference>
<dbReference type="InterPro" id="IPR010622">
    <property type="entry name" value="FAST_Leu-rich"/>
</dbReference>
<dbReference type="CDD" id="cd23739">
    <property type="entry name" value="TBRG4-like_N"/>
    <property type="match status" value="1"/>
</dbReference>
<feature type="compositionally biased region" description="Basic and acidic residues" evidence="7">
    <location>
        <begin position="408"/>
        <end position="419"/>
    </location>
</feature>
<comment type="similarity">
    <text evidence="3">Belongs to the FAST kinase family.</text>
</comment>
<feature type="domain" description="FAST kinase leucine-rich" evidence="8">
    <location>
        <begin position="299"/>
        <end position="369"/>
    </location>
</feature>
<dbReference type="InterPro" id="IPR050870">
    <property type="entry name" value="FAST_kinase"/>
</dbReference>
<accession>A0A7K9VZW9</accession>
<feature type="non-terminal residue" evidence="10">
    <location>
        <position position="544"/>
    </location>
</feature>
<evidence type="ECO:0000256" key="3">
    <source>
        <dbReference type="ARBA" id="ARBA00038281"/>
    </source>
</evidence>
<dbReference type="PANTHER" id="PTHR21228">
    <property type="entry name" value="FAST LEU-RICH DOMAIN-CONTAINING"/>
    <property type="match status" value="1"/>
</dbReference>
<evidence type="ECO:0000256" key="4">
    <source>
        <dbReference type="ARBA" id="ARBA00040471"/>
    </source>
</evidence>
<dbReference type="GO" id="GO:0035770">
    <property type="term" value="C:ribonucleoprotein granule"/>
    <property type="evidence" value="ECO:0007669"/>
    <property type="project" value="TreeGrafter"/>
</dbReference>
<comment type="caution">
    <text evidence="10">The sequence shown here is derived from an EMBL/GenBank/DDBJ whole genome shotgun (WGS) entry which is preliminary data.</text>
</comment>
<dbReference type="GO" id="GO:0000963">
    <property type="term" value="P:mitochondrial RNA processing"/>
    <property type="evidence" value="ECO:0007669"/>
    <property type="project" value="TreeGrafter"/>
</dbReference>
<dbReference type="PANTHER" id="PTHR21228:SF59">
    <property type="entry name" value="FAST KINASE DOMAIN-CONTAINING PROTEIN 4"/>
    <property type="match status" value="1"/>
</dbReference>
<name>A0A7K9VZW9_9PASS</name>
<gene>
    <name evidence="10" type="primary">Tbrg4</name>
    <name evidence="10" type="ORF">RHIDAH_R02611</name>
</gene>
<dbReference type="GO" id="GO:0003723">
    <property type="term" value="F:RNA binding"/>
    <property type="evidence" value="ECO:0007669"/>
    <property type="project" value="TreeGrafter"/>
</dbReference>
<evidence type="ECO:0000256" key="1">
    <source>
        <dbReference type="ARBA" id="ARBA00004305"/>
    </source>
</evidence>
<evidence type="ECO:0000256" key="6">
    <source>
        <dbReference type="ARBA" id="ARBA00043220"/>
    </source>
</evidence>
<protein>
    <recommendedName>
        <fullName evidence="4">FAST kinase domain-containing protein 4</fullName>
    </recommendedName>
    <alternativeName>
        <fullName evidence="6">Protein TBRG4</fullName>
    </alternativeName>
    <alternativeName>
        <fullName evidence="5">Transforming growth factor beta regulator 4</fullName>
    </alternativeName>
</protein>
<keyword evidence="2" id="KW-0809">Transit peptide</keyword>
<proteinExistence type="inferred from homology"/>